<proteinExistence type="predicted"/>
<dbReference type="AlphaFoldDB" id="E6MI39"/>
<feature type="transmembrane region" description="Helical" evidence="1">
    <location>
        <begin position="7"/>
        <end position="29"/>
    </location>
</feature>
<protein>
    <submittedName>
        <fullName evidence="2">Uncharacterized protein</fullName>
    </submittedName>
</protein>
<evidence type="ECO:0000256" key="1">
    <source>
        <dbReference type="SAM" id="Phobius"/>
    </source>
</evidence>
<evidence type="ECO:0000313" key="3">
    <source>
        <dbReference type="Proteomes" id="UP000004754"/>
    </source>
</evidence>
<keyword evidence="1" id="KW-0812">Transmembrane</keyword>
<dbReference type="HOGENOM" id="CLU_2900734_0_0_9"/>
<dbReference type="STRING" id="887929.HMP0721_1572"/>
<comment type="caution">
    <text evidence="2">The sequence shown here is derived from an EMBL/GenBank/DDBJ whole genome shotgun (WGS) entry which is preliminary data.</text>
</comment>
<name>E6MI39_9FIRM</name>
<evidence type="ECO:0000313" key="2">
    <source>
        <dbReference type="EMBL" id="EFV01191.1"/>
    </source>
</evidence>
<dbReference type="RefSeq" id="WP_006598994.1">
    <property type="nucleotide sequence ID" value="NZ_GL622359.1"/>
</dbReference>
<accession>E6MI39</accession>
<sequence length="62" mass="6750">MDPHRGGWLAIALLIALALVLPALLWLVGMVLSRWVPVAVPVGILFIATIIIAWKNGIDRKP</sequence>
<reference evidence="2 3" key="1">
    <citation type="submission" date="2010-12" db="EMBL/GenBank/DDBJ databases">
        <authorList>
            <person name="Muzny D."/>
            <person name="Qin X."/>
            <person name="Deng J."/>
            <person name="Jiang H."/>
            <person name="Liu Y."/>
            <person name="Qu J."/>
            <person name="Song X.-Z."/>
            <person name="Zhang L."/>
            <person name="Thornton R."/>
            <person name="Coyle M."/>
            <person name="Francisco L."/>
            <person name="Jackson L."/>
            <person name="Javaid M."/>
            <person name="Korchina V."/>
            <person name="Kovar C."/>
            <person name="Mata R."/>
            <person name="Mathew T."/>
            <person name="Ngo R."/>
            <person name="Nguyen L."/>
            <person name="Nguyen N."/>
            <person name="Okwuonu G."/>
            <person name="Ongeri F."/>
            <person name="Pham C."/>
            <person name="Simmons D."/>
            <person name="Wilczek-Boney K."/>
            <person name="Hale W."/>
            <person name="Jakkamsetti A."/>
            <person name="Pham P."/>
            <person name="Ruth R."/>
            <person name="San Lucas F."/>
            <person name="Warren J."/>
            <person name="Zhang J."/>
            <person name="Zhao Z."/>
            <person name="Zhou C."/>
            <person name="Zhu D."/>
            <person name="Lee S."/>
            <person name="Bess C."/>
            <person name="Blankenburg K."/>
            <person name="Forbes L."/>
            <person name="Fu Q."/>
            <person name="Gubbala S."/>
            <person name="Hirani K."/>
            <person name="Jayaseelan J.C."/>
            <person name="Lara F."/>
            <person name="Munidasa M."/>
            <person name="Palculict T."/>
            <person name="Patil S."/>
            <person name="Pu L.-L."/>
            <person name="Saada N."/>
            <person name="Tang L."/>
            <person name="Weissenberger G."/>
            <person name="Zhu Y."/>
            <person name="Hemphill L."/>
            <person name="Shang Y."/>
            <person name="Youmans B."/>
            <person name="Ayvaz T."/>
            <person name="Ross M."/>
            <person name="Santibanez J."/>
            <person name="Aqrawi P."/>
            <person name="Gross S."/>
            <person name="Joshi V."/>
            <person name="Fowler G."/>
            <person name="Nazareth L."/>
            <person name="Reid J."/>
            <person name="Worley K."/>
            <person name="Petrosino J."/>
            <person name="Highlander S."/>
            <person name="Gibbs R."/>
        </authorList>
    </citation>
    <scope>NUCLEOTIDE SEQUENCE [LARGE SCALE GENOMIC DNA]</scope>
    <source>
        <strain evidence="2 3">ATCC 23263</strain>
    </source>
</reference>
<keyword evidence="1" id="KW-1133">Transmembrane helix</keyword>
<dbReference type="EMBL" id="AEQN01000022">
    <property type="protein sequence ID" value="EFV01191.1"/>
    <property type="molecule type" value="Genomic_DNA"/>
</dbReference>
<keyword evidence="1" id="KW-0472">Membrane</keyword>
<dbReference type="Proteomes" id="UP000004754">
    <property type="component" value="Unassembled WGS sequence"/>
</dbReference>
<feature type="transmembrane region" description="Helical" evidence="1">
    <location>
        <begin position="35"/>
        <end position="54"/>
    </location>
</feature>
<organism evidence="2 3">
    <name type="scientific">Pseudoramibacter alactolyticus ATCC 23263</name>
    <dbReference type="NCBI Taxonomy" id="887929"/>
    <lineage>
        <taxon>Bacteria</taxon>
        <taxon>Bacillati</taxon>
        <taxon>Bacillota</taxon>
        <taxon>Clostridia</taxon>
        <taxon>Eubacteriales</taxon>
        <taxon>Eubacteriaceae</taxon>
        <taxon>Pseudoramibacter</taxon>
    </lineage>
</organism>
<keyword evidence="3" id="KW-1185">Reference proteome</keyword>
<gene>
    <name evidence="2" type="ORF">HMP0721_1572</name>
</gene>